<name>A0A5A5T8M3_9CHLR</name>
<evidence type="ECO:0008006" key="3">
    <source>
        <dbReference type="Google" id="ProtNLM"/>
    </source>
</evidence>
<comment type="caution">
    <text evidence="1">The sequence shown here is derived from an EMBL/GenBank/DDBJ whole genome shotgun (WGS) entry which is preliminary data.</text>
</comment>
<evidence type="ECO:0000313" key="1">
    <source>
        <dbReference type="EMBL" id="GCF07254.1"/>
    </source>
</evidence>
<proteinExistence type="predicted"/>
<dbReference type="Proteomes" id="UP000322530">
    <property type="component" value="Unassembled WGS sequence"/>
</dbReference>
<accession>A0A5A5T8M3</accession>
<keyword evidence="2" id="KW-1185">Reference proteome</keyword>
<protein>
    <recommendedName>
        <fullName evidence="3">4-vinyl reductase 4VR domain-containing protein</fullName>
    </recommendedName>
</protein>
<reference evidence="1 2" key="1">
    <citation type="submission" date="2019-01" db="EMBL/GenBank/DDBJ databases">
        <title>Draft genome sequence of Dictyobacter sp. Uno17.</title>
        <authorList>
            <person name="Wang C.M."/>
            <person name="Zheng Y."/>
            <person name="Sakai Y."/>
            <person name="Abe K."/>
            <person name="Yokota A."/>
            <person name="Yabe S."/>
        </authorList>
    </citation>
    <scope>NUCLEOTIDE SEQUENCE [LARGE SCALE GENOMIC DNA]</scope>
    <source>
        <strain evidence="1 2">Uno17</strain>
    </source>
</reference>
<dbReference type="AlphaFoldDB" id="A0A5A5T8M3"/>
<evidence type="ECO:0000313" key="2">
    <source>
        <dbReference type="Proteomes" id="UP000322530"/>
    </source>
</evidence>
<gene>
    <name evidence="1" type="ORF">KDI_08180</name>
</gene>
<dbReference type="EMBL" id="BIXY01000008">
    <property type="protein sequence ID" value="GCF07254.1"/>
    <property type="molecule type" value="Genomic_DNA"/>
</dbReference>
<organism evidence="1 2">
    <name type="scientific">Dictyobacter arantiisoli</name>
    <dbReference type="NCBI Taxonomy" id="2014874"/>
    <lineage>
        <taxon>Bacteria</taxon>
        <taxon>Bacillati</taxon>
        <taxon>Chloroflexota</taxon>
        <taxon>Ktedonobacteria</taxon>
        <taxon>Ktedonobacterales</taxon>
        <taxon>Dictyobacteraceae</taxon>
        <taxon>Dictyobacter</taxon>
    </lineage>
</organism>
<sequence length="226" mass="26019">MIMGSLPKAGFLLRIARNKRSFSSHLHYQLKAARKIIPPEQWDDLLRDVGLGQYSKEEDWPPLVDQFTIPPEAFALLARAVMFSNPGQPLQQVYDWANQVEADTLQKAALIFLMQQIPKIIGADRTMRTLLNVLMGEVDSRRGEKLTEWKRLQDGSFIFVFYSNIFAYSIMGAEQSQCVMWQSSFDLILKLVKQQQHWHIREVECSAQTHSGHCVFMISPRVPQLP</sequence>